<protein>
    <submittedName>
        <fullName evidence="2">Uncharacterized protein</fullName>
    </submittedName>
</protein>
<evidence type="ECO:0000256" key="1">
    <source>
        <dbReference type="SAM" id="Phobius"/>
    </source>
</evidence>
<feature type="transmembrane region" description="Helical" evidence="1">
    <location>
        <begin position="23"/>
        <end position="44"/>
    </location>
</feature>
<keyword evidence="1" id="KW-0812">Transmembrane</keyword>
<feature type="transmembrane region" description="Helical" evidence="1">
    <location>
        <begin position="85"/>
        <end position="107"/>
    </location>
</feature>
<organism evidence="2 3">
    <name type="scientific">Oceanobacillus caeni</name>
    <dbReference type="NCBI Taxonomy" id="405946"/>
    <lineage>
        <taxon>Bacteria</taxon>
        <taxon>Bacillati</taxon>
        <taxon>Bacillota</taxon>
        <taxon>Bacilli</taxon>
        <taxon>Bacillales</taxon>
        <taxon>Bacillaceae</taxon>
        <taxon>Oceanobacillus</taxon>
    </lineage>
</organism>
<accession>A0ABR5MFT6</accession>
<dbReference type="Proteomes" id="UP000037854">
    <property type="component" value="Unassembled WGS sequence"/>
</dbReference>
<dbReference type="EMBL" id="LGTK01000103">
    <property type="protein sequence ID" value="KPH70245.1"/>
    <property type="molecule type" value="Genomic_DNA"/>
</dbReference>
<keyword evidence="1" id="KW-1133">Transmembrane helix</keyword>
<keyword evidence="3" id="KW-1185">Reference proteome</keyword>
<gene>
    <name evidence="2" type="ORF">AFL42_16785</name>
</gene>
<evidence type="ECO:0000313" key="3">
    <source>
        <dbReference type="Proteomes" id="UP000037854"/>
    </source>
</evidence>
<reference evidence="2 3" key="1">
    <citation type="submission" date="2015-07" db="EMBL/GenBank/DDBJ databases">
        <title>High-quality draft genome sequence of Oceanobacillus caeni HM6, a bacillus isolated from a human feces.</title>
        <authorList>
            <person name="Kumar J."/>
            <person name="Verma M.K."/>
            <person name="Pandey R."/>
            <person name="Bhambi M."/>
            <person name="Chauhan N."/>
        </authorList>
    </citation>
    <scope>NUCLEOTIDE SEQUENCE [LARGE SCALE GENOMIC DNA]</scope>
    <source>
        <strain evidence="2 3">HM6</strain>
    </source>
</reference>
<evidence type="ECO:0000313" key="2">
    <source>
        <dbReference type="EMBL" id="KPH70245.1"/>
    </source>
</evidence>
<keyword evidence="1" id="KW-0472">Membrane</keyword>
<name>A0ABR5MFT6_9BACI</name>
<feature type="transmembrane region" description="Helical" evidence="1">
    <location>
        <begin position="56"/>
        <end position="79"/>
    </location>
</feature>
<comment type="caution">
    <text evidence="2">The sequence shown here is derived from an EMBL/GenBank/DDBJ whole genome shotgun (WGS) entry which is preliminary data.</text>
</comment>
<proteinExistence type="predicted"/>
<sequence>MREFIFSFIKFHHLAALGLNNEFFYFILMCMVLIIIYVIIHPFIQWIILLKLNHLLSYIISSLFVFIAICLMIFFIPSLSESKTIVIQMILQVFAFFGVSLIIFYSIRKLIGKT</sequence>